<keyword evidence="3" id="KW-1185">Reference proteome</keyword>
<keyword evidence="1" id="KW-0812">Transmembrane</keyword>
<organism evidence="2 3">
    <name type="scientific">Penicillium antarcticum</name>
    <dbReference type="NCBI Taxonomy" id="416450"/>
    <lineage>
        <taxon>Eukaryota</taxon>
        <taxon>Fungi</taxon>
        <taxon>Dikarya</taxon>
        <taxon>Ascomycota</taxon>
        <taxon>Pezizomycotina</taxon>
        <taxon>Eurotiomycetes</taxon>
        <taxon>Eurotiomycetidae</taxon>
        <taxon>Eurotiales</taxon>
        <taxon>Aspergillaceae</taxon>
        <taxon>Penicillium</taxon>
    </lineage>
</organism>
<evidence type="ECO:0000256" key="1">
    <source>
        <dbReference type="SAM" id="Phobius"/>
    </source>
</evidence>
<sequence>MIPRILSNTKNATSTVTSVIETDPKEERALVWRLDLFFLTIGFLGYVFKYLDQTNIVGSSGTLEAVSF</sequence>
<dbReference type="Proteomes" id="UP000191672">
    <property type="component" value="Unassembled WGS sequence"/>
</dbReference>
<evidence type="ECO:0000313" key="2">
    <source>
        <dbReference type="EMBL" id="OQD86774.1"/>
    </source>
</evidence>
<keyword evidence="1" id="KW-1133">Transmembrane helix</keyword>
<accession>A0A1V6QC32</accession>
<keyword evidence="1" id="KW-0472">Membrane</keyword>
<reference evidence="3" key="1">
    <citation type="journal article" date="2017" name="Nat. Microbiol.">
        <title>Global analysis of biosynthetic gene clusters reveals vast potential of secondary metabolite production in Penicillium species.</title>
        <authorList>
            <person name="Nielsen J.C."/>
            <person name="Grijseels S."/>
            <person name="Prigent S."/>
            <person name="Ji B."/>
            <person name="Dainat J."/>
            <person name="Nielsen K.F."/>
            <person name="Frisvad J.C."/>
            <person name="Workman M."/>
            <person name="Nielsen J."/>
        </authorList>
    </citation>
    <scope>NUCLEOTIDE SEQUENCE [LARGE SCALE GENOMIC DNA]</scope>
    <source>
        <strain evidence="3">IBT 31811</strain>
    </source>
</reference>
<comment type="caution">
    <text evidence="2">The sequence shown here is derived from an EMBL/GenBank/DDBJ whole genome shotgun (WGS) entry which is preliminary data.</text>
</comment>
<dbReference type="EMBL" id="MDYN01000007">
    <property type="protein sequence ID" value="OQD86774.1"/>
    <property type="molecule type" value="Genomic_DNA"/>
</dbReference>
<proteinExistence type="predicted"/>
<feature type="transmembrane region" description="Helical" evidence="1">
    <location>
        <begin position="30"/>
        <end position="48"/>
    </location>
</feature>
<gene>
    <name evidence="2" type="ORF">PENANT_c007G00131</name>
</gene>
<evidence type="ECO:0008006" key="4">
    <source>
        <dbReference type="Google" id="ProtNLM"/>
    </source>
</evidence>
<evidence type="ECO:0000313" key="3">
    <source>
        <dbReference type="Proteomes" id="UP000191672"/>
    </source>
</evidence>
<dbReference type="AlphaFoldDB" id="A0A1V6QC32"/>
<dbReference type="STRING" id="416450.A0A1V6QC32"/>
<name>A0A1V6QC32_9EURO</name>
<protein>
    <recommendedName>
        <fullName evidence="4">Major facilitator superfamily (MFS) profile domain-containing protein</fullName>
    </recommendedName>
</protein>